<dbReference type="Gene3D" id="3.40.30.10">
    <property type="entry name" value="Glutaredoxin"/>
    <property type="match status" value="1"/>
</dbReference>
<dbReference type="GO" id="GO:0008794">
    <property type="term" value="F:arsenate reductase (glutaredoxin) activity"/>
    <property type="evidence" value="ECO:0007669"/>
    <property type="project" value="UniProtKB-UniRule"/>
</dbReference>
<dbReference type="RefSeq" id="WP_015487446.1">
    <property type="nucleotide sequence ID" value="NC_020888.1"/>
</dbReference>
<dbReference type="NCBIfam" id="TIGR00014">
    <property type="entry name" value="arsC"/>
    <property type="match status" value="1"/>
</dbReference>
<dbReference type="CDD" id="cd03034">
    <property type="entry name" value="ArsC_ArsC"/>
    <property type="match status" value="1"/>
</dbReference>
<evidence type="ECO:0000256" key="4">
    <source>
        <dbReference type="RuleBase" id="RU362029"/>
    </source>
</evidence>
<dbReference type="InterPro" id="IPR006659">
    <property type="entry name" value="Arsenate_reductase"/>
</dbReference>
<keyword evidence="6" id="KW-1185">Reference proteome</keyword>
<dbReference type="InterPro" id="IPR006660">
    <property type="entry name" value="Arsenate_reductase-like"/>
</dbReference>
<comment type="similarity">
    <text evidence="1 3 4">Belongs to the ArsC family.</text>
</comment>
<evidence type="ECO:0000313" key="5">
    <source>
        <dbReference type="EMBL" id="CCU72728.1"/>
    </source>
</evidence>
<dbReference type="KEGG" id="tol:TOL_2326"/>
<evidence type="ECO:0000256" key="1">
    <source>
        <dbReference type="ARBA" id="ARBA00007198"/>
    </source>
</evidence>
<dbReference type="PROSITE" id="PS51353">
    <property type="entry name" value="ARSC"/>
    <property type="match status" value="1"/>
</dbReference>
<protein>
    <recommendedName>
        <fullName evidence="4">Arsenate reductase</fullName>
        <ecNumber evidence="4">1.20.4.1</ecNumber>
    </recommendedName>
</protein>
<evidence type="ECO:0000256" key="3">
    <source>
        <dbReference type="PROSITE-ProRule" id="PRU01282"/>
    </source>
</evidence>
<dbReference type="AlphaFoldDB" id="M5DU21"/>
<evidence type="ECO:0000313" key="6">
    <source>
        <dbReference type="Proteomes" id="UP000011866"/>
    </source>
</evidence>
<dbReference type="InterPro" id="IPR036249">
    <property type="entry name" value="Thioredoxin-like_sf"/>
</dbReference>
<comment type="catalytic activity">
    <reaction evidence="4">
        <text>[glutaredoxin]-dithiol + arsenate + glutathione + H(+) = glutathionyl-S-S-[glutaredoxin] + arsenite + H2O</text>
        <dbReference type="Rhea" id="RHEA:22016"/>
        <dbReference type="Rhea" id="RHEA-COMP:10729"/>
        <dbReference type="Rhea" id="RHEA-COMP:17668"/>
        <dbReference type="ChEBI" id="CHEBI:15377"/>
        <dbReference type="ChEBI" id="CHEBI:15378"/>
        <dbReference type="ChEBI" id="CHEBI:29242"/>
        <dbReference type="ChEBI" id="CHEBI:29950"/>
        <dbReference type="ChEBI" id="CHEBI:48597"/>
        <dbReference type="ChEBI" id="CHEBI:57925"/>
        <dbReference type="ChEBI" id="CHEBI:146199"/>
        <dbReference type="EC" id="1.20.4.1"/>
    </reaction>
</comment>
<dbReference type="EMBL" id="HF680312">
    <property type="protein sequence ID" value="CCU72728.1"/>
    <property type="molecule type" value="Genomic_DNA"/>
</dbReference>
<dbReference type="HOGENOM" id="CLU_116644_0_1_6"/>
<keyword evidence="2 4" id="KW-0560">Oxidoreductase</keyword>
<dbReference type="PATRIC" id="fig|1298593.3.peg.2233"/>
<gene>
    <name evidence="5" type="ORF">TOL_2326</name>
</gene>
<dbReference type="PANTHER" id="PTHR30041:SF4">
    <property type="entry name" value="ARSENATE REDUCTASE"/>
    <property type="match status" value="1"/>
</dbReference>
<organism evidence="5 6">
    <name type="scientific">Thalassolituus oleivorans MIL-1</name>
    <dbReference type="NCBI Taxonomy" id="1298593"/>
    <lineage>
        <taxon>Bacteria</taxon>
        <taxon>Pseudomonadati</taxon>
        <taxon>Pseudomonadota</taxon>
        <taxon>Gammaproteobacteria</taxon>
        <taxon>Oceanospirillales</taxon>
        <taxon>Oceanospirillaceae</taxon>
        <taxon>Thalassolituus</taxon>
    </lineage>
</organism>
<evidence type="ECO:0000256" key="2">
    <source>
        <dbReference type="ARBA" id="ARBA00023002"/>
    </source>
</evidence>
<dbReference type="PANTHER" id="PTHR30041">
    <property type="entry name" value="ARSENATE REDUCTASE"/>
    <property type="match status" value="1"/>
</dbReference>
<proteinExistence type="inferred from homology"/>
<dbReference type="EC" id="1.20.4.1" evidence="4"/>
<reference evidence="5 6" key="1">
    <citation type="journal article" date="2013" name="Genome Announc.">
        <title>Genome Sequence of Thalassolituus oleivorans MIL-1 (DSM 14913T).</title>
        <authorList>
            <person name="Golyshin P.N."/>
            <person name="Werner J."/>
            <person name="Chernikova T.N."/>
            <person name="Tran H."/>
            <person name="Ferrer M."/>
            <person name="Yakimov M.M."/>
            <person name="Teeling H."/>
            <person name="Golyshina O.V."/>
        </authorList>
    </citation>
    <scope>NUCLEOTIDE SEQUENCE [LARGE SCALE GENOMIC DNA]</scope>
    <source>
        <strain evidence="5 6">MIL-1</strain>
    </source>
</reference>
<accession>M5DU21</accession>
<sequence length="116" mass="13061">MSEITIYHNPRCSKSRQTLALLEEQGITPVIVEYLKDIPSAETLRDVLTKLGLTPRQLLRTKEDDYKALNLSDTSLSDDALIEAMCAHPKLIERPIVIKGKNARIGRPPQQVLEIL</sequence>
<name>M5DU21_9GAMM</name>
<dbReference type="GeneID" id="79177125"/>
<dbReference type="Proteomes" id="UP000011866">
    <property type="component" value="Chromosome"/>
</dbReference>
<dbReference type="Pfam" id="PF03960">
    <property type="entry name" value="ArsC"/>
    <property type="match status" value="1"/>
</dbReference>
<dbReference type="eggNOG" id="COG1393">
    <property type="taxonomic scope" value="Bacteria"/>
</dbReference>
<dbReference type="STRING" id="187493.CN03_06640"/>
<dbReference type="SUPFAM" id="SSF52833">
    <property type="entry name" value="Thioredoxin-like"/>
    <property type="match status" value="1"/>
</dbReference>